<feature type="region of interest" description="Disordered" evidence="2">
    <location>
        <begin position="1"/>
        <end position="20"/>
    </location>
</feature>
<reference evidence="3" key="1">
    <citation type="submission" date="2016-03" db="EMBL/GenBank/DDBJ databases">
        <title>Novel chaperonins are prevalent in the virioplankton and link to viral biology and ecology.</title>
        <authorList>
            <person name="Marine R.L."/>
            <person name="Nasko D.J."/>
            <person name="Polson S.W."/>
            <person name="Wommack K.E."/>
        </authorList>
    </citation>
    <scope>NUCLEOTIDE SEQUENCE</scope>
</reference>
<name>A0A221S415_9VIRU</name>
<dbReference type="Gene3D" id="2.30.33.40">
    <property type="entry name" value="GroES chaperonin"/>
    <property type="match status" value="1"/>
</dbReference>
<protein>
    <submittedName>
        <fullName evidence="3">Co-chaperonin GroES</fullName>
    </submittedName>
</protein>
<dbReference type="SUPFAM" id="SSF50129">
    <property type="entry name" value="GroES-like"/>
    <property type="match status" value="1"/>
</dbReference>
<dbReference type="InterPro" id="IPR020818">
    <property type="entry name" value="Chaperonin_GroES"/>
</dbReference>
<keyword evidence="1" id="KW-0143">Chaperone</keyword>
<feature type="compositionally biased region" description="Basic and acidic residues" evidence="2">
    <location>
        <begin position="9"/>
        <end position="20"/>
    </location>
</feature>
<sequence length="150" mass="16885">MALTALEQKWQEQEAQRKPALDDAYDKEGNFDPQLIEGSVLSRLPRPTGWRIAILPYRGAQKTKGGIALSEETQKRTQVATTVGYVLHLGPLAYYDQEKFPDGPWCKEGDWIIFGRYAGARIPIDGGEIRFINDDEVLGVINDPQDIVHM</sequence>
<proteinExistence type="predicted"/>
<dbReference type="GO" id="GO:0044183">
    <property type="term" value="F:protein folding chaperone"/>
    <property type="evidence" value="ECO:0007669"/>
    <property type="project" value="InterPro"/>
</dbReference>
<dbReference type="Pfam" id="PF00166">
    <property type="entry name" value="Cpn10"/>
    <property type="match status" value="1"/>
</dbReference>
<dbReference type="EMBL" id="KU971094">
    <property type="protein sequence ID" value="ASN63688.1"/>
    <property type="molecule type" value="Genomic_DNA"/>
</dbReference>
<dbReference type="InterPro" id="IPR037124">
    <property type="entry name" value="Chaperonin_GroES_sf"/>
</dbReference>
<dbReference type="CDD" id="cd00320">
    <property type="entry name" value="cpn10"/>
    <property type="match status" value="1"/>
</dbReference>
<dbReference type="GO" id="GO:0005524">
    <property type="term" value="F:ATP binding"/>
    <property type="evidence" value="ECO:0007669"/>
    <property type="project" value="InterPro"/>
</dbReference>
<accession>A0A221S415</accession>
<gene>
    <name evidence="3" type="primary">groES</name>
</gene>
<evidence type="ECO:0000256" key="1">
    <source>
        <dbReference type="ARBA" id="ARBA00023186"/>
    </source>
</evidence>
<organism evidence="3">
    <name type="scientific">uncultured virus</name>
    <dbReference type="NCBI Taxonomy" id="340016"/>
    <lineage>
        <taxon>Viruses</taxon>
        <taxon>environmental samples</taxon>
    </lineage>
</organism>
<dbReference type="InterPro" id="IPR011032">
    <property type="entry name" value="GroES-like_sf"/>
</dbReference>
<evidence type="ECO:0000256" key="2">
    <source>
        <dbReference type="SAM" id="MobiDB-lite"/>
    </source>
</evidence>
<dbReference type="SMART" id="SM00883">
    <property type="entry name" value="Cpn10"/>
    <property type="match status" value="1"/>
</dbReference>
<evidence type="ECO:0000313" key="3">
    <source>
        <dbReference type="EMBL" id="ASN63688.1"/>
    </source>
</evidence>